<protein>
    <submittedName>
        <fullName evidence="2">Uncharacterized protein</fullName>
    </submittedName>
</protein>
<feature type="region of interest" description="Disordered" evidence="1">
    <location>
        <begin position="1"/>
        <end position="23"/>
    </location>
</feature>
<dbReference type="EMBL" id="WNKY01000055">
    <property type="protein sequence ID" value="MTV41377.1"/>
    <property type="molecule type" value="Genomic_DNA"/>
</dbReference>
<dbReference type="RefSeq" id="WP_155467533.1">
    <property type="nucleotide sequence ID" value="NZ_WNKY01000055.1"/>
</dbReference>
<dbReference type="Proteomes" id="UP000475582">
    <property type="component" value="Unassembled WGS sequence"/>
</dbReference>
<proteinExistence type="predicted"/>
<dbReference type="OrthoDB" id="5916242at2"/>
<accession>A0A6L6PRW4</accession>
<name>A0A6L6PRW4_9BURK</name>
<dbReference type="AlphaFoldDB" id="A0A6L6PRW4"/>
<evidence type="ECO:0000313" key="2">
    <source>
        <dbReference type="EMBL" id="MTV41377.1"/>
    </source>
</evidence>
<reference evidence="2 3" key="1">
    <citation type="submission" date="2019-11" db="EMBL/GenBank/DDBJ databases">
        <title>Type strains purchased from KCTC, JCM and DSMZ.</title>
        <authorList>
            <person name="Lu H."/>
        </authorList>
    </citation>
    <scope>NUCLEOTIDE SEQUENCE [LARGE SCALE GENOMIC DNA]</scope>
    <source>
        <strain evidence="2 3">KCTC 22382</strain>
    </source>
</reference>
<organism evidence="2 3">
    <name type="scientific">Duganella radicis</name>
    <dbReference type="NCBI Taxonomy" id="551988"/>
    <lineage>
        <taxon>Bacteria</taxon>
        <taxon>Pseudomonadati</taxon>
        <taxon>Pseudomonadota</taxon>
        <taxon>Betaproteobacteria</taxon>
        <taxon>Burkholderiales</taxon>
        <taxon>Oxalobacteraceae</taxon>
        <taxon>Telluria group</taxon>
        <taxon>Duganella</taxon>
    </lineage>
</organism>
<sequence>MHTMEQAAPNPQPHTDASLPLPRRTQAPQSWMVRVADAKYYWYDLLADSGEKPELRDPIGRYLRRMEFELDATAARRHLFFAVTRPRVRFDVAGAVQWGFFSLKLSLPLLLGAERSKDSITVELKVPFAATLKKPTIMLTENFISLNWGGLEEVFSVHDLLRIYGHTLRLPSKVAYVGQTRDDEGRLGQGRLPAMHRVRAQSGDGYDTLLLVVGVDVEVSCAEGDPAARLDPADPLAMDALHGERVEMIEAALIRYFEGSNPRARAAEERQRRGARIVAVQHSNHLVQYTIDLALPDSGNYNQLCSEFVSAAARHVLSCFVADGQVQVAPMPGPA</sequence>
<gene>
    <name evidence="2" type="ORF">GM676_27870</name>
</gene>
<evidence type="ECO:0000313" key="3">
    <source>
        <dbReference type="Proteomes" id="UP000475582"/>
    </source>
</evidence>
<evidence type="ECO:0000256" key="1">
    <source>
        <dbReference type="SAM" id="MobiDB-lite"/>
    </source>
</evidence>
<comment type="caution">
    <text evidence="2">The sequence shown here is derived from an EMBL/GenBank/DDBJ whole genome shotgun (WGS) entry which is preliminary data.</text>
</comment>
<keyword evidence="3" id="KW-1185">Reference proteome</keyword>